<dbReference type="SUPFAM" id="SSF53850">
    <property type="entry name" value="Periplasmic binding protein-like II"/>
    <property type="match status" value="1"/>
</dbReference>
<dbReference type="EMBL" id="FQ312005">
    <property type="protein sequence ID" value="CBW26548.1"/>
    <property type="molecule type" value="Genomic_DNA"/>
</dbReference>
<accession>E1X1F7</accession>
<reference evidence="4" key="1">
    <citation type="journal article" date="2013" name="ISME J.">
        <title>A small predatory core genome in the divergent marine Bacteriovorax marinus SJ and the terrestrial Bdellovibrio bacteriovorus.</title>
        <authorList>
            <person name="Crossman L.C."/>
            <person name="Chen H."/>
            <person name="Cerdeno-Tarraga A.M."/>
            <person name="Brooks K."/>
            <person name="Quail M.A."/>
            <person name="Pineiro S.A."/>
            <person name="Hobley L."/>
            <person name="Sockett R.E."/>
            <person name="Bentley S.D."/>
            <person name="Parkhill J."/>
            <person name="Williams H.N."/>
            <person name="Stine O.C."/>
        </authorList>
    </citation>
    <scope>NUCLEOTIDE SEQUENCE [LARGE SCALE GENOMIC DNA]</scope>
    <source>
        <strain evidence="4">ATCC BAA-682 / DSM 15412 / SJ</strain>
    </source>
</reference>
<dbReference type="InterPro" id="IPR001638">
    <property type="entry name" value="Solute-binding_3/MltF_N"/>
</dbReference>
<protein>
    <submittedName>
        <fullName evidence="3">ABC transporter protein</fullName>
    </submittedName>
</protein>
<evidence type="ECO:0000259" key="2">
    <source>
        <dbReference type="Pfam" id="PF00497"/>
    </source>
</evidence>
<dbReference type="Gene3D" id="3.40.190.10">
    <property type="entry name" value="Periplasmic binding protein-like II"/>
    <property type="match status" value="2"/>
</dbReference>
<proteinExistence type="predicted"/>
<evidence type="ECO:0000256" key="1">
    <source>
        <dbReference type="ARBA" id="ARBA00022729"/>
    </source>
</evidence>
<organism evidence="3 4">
    <name type="scientific">Halobacteriovorax marinus (strain ATCC BAA-682 / DSM 15412 / SJ)</name>
    <name type="common">Bacteriovorax marinus</name>
    <dbReference type="NCBI Taxonomy" id="862908"/>
    <lineage>
        <taxon>Bacteria</taxon>
        <taxon>Pseudomonadati</taxon>
        <taxon>Bdellovibrionota</taxon>
        <taxon>Bacteriovoracia</taxon>
        <taxon>Bacteriovoracales</taxon>
        <taxon>Halobacteriovoraceae</taxon>
        <taxon>Halobacteriovorax</taxon>
    </lineage>
</organism>
<dbReference type="KEGG" id="bmx:BMS_1716"/>
<dbReference type="STRING" id="862908.BMS_1716"/>
<dbReference type="eggNOG" id="COG0834">
    <property type="taxonomic scope" value="Bacteria"/>
</dbReference>
<evidence type="ECO:0000313" key="3">
    <source>
        <dbReference type="EMBL" id="CBW26548.1"/>
    </source>
</evidence>
<dbReference type="PANTHER" id="PTHR35936:SF6">
    <property type="entry name" value="AMINO ACID ABC TRANSPORTER SUBSTRATE-BINDING PAAT FAMILY PROTEIN"/>
    <property type="match status" value="1"/>
</dbReference>
<feature type="domain" description="Solute-binding protein family 3/N-terminal" evidence="2">
    <location>
        <begin position="15"/>
        <end position="75"/>
    </location>
</feature>
<dbReference type="HOGENOM" id="CLU_1265469_0_0_7"/>
<dbReference type="Pfam" id="PF00497">
    <property type="entry name" value="SBP_bac_3"/>
    <property type="match status" value="1"/>
</dbReference>
<sequence>MPLAKSNELRFAYGDHNSPPYIIVDRNKEATGGLLLDLAKFISKELGLKYTMVHTPRIRLEELLKKGAVDIYCNSNKSWVSNPDEFYWSEGIFDDANLLYTLTKEHSRIESTEEIVSKIGTIKGFSYHPEIEKLIDRVGRHDLKSHEKLLRFLQLGRVEIIVSSERVLKYYFKSLNTPFYSVSRFRDEFSYACIISKKAKVNINLLLASLKKFKSKEN</sequence>
<dbReference type="PATRIC" id="fig|862908.3.peg.1631"/>
<dbReference type="AlphaFoldDB" id="E1X1F7"/>
<evidence type="ECO:0000313" key="4">
    <source>
        <dbReference type="Proteomes" id="UP000008963"/>
    </source>
</evidence>
<dbReference type="Proteomes" id="UP000008963">
    <property type="component" value="Chromosome"/>
</dbReference>
<keyword evidence="1" id="KW-0732">Signal</keyword>
<keyword evidence="4" id="KW-1185">Reference proteome</keyword>
<name>E1X1F7_HALMS</name>
<dbReference type="PANTHER" id="PTHR35936">
    <property type="entry name" value="MEMBRANE-BOUND LYTIC MUREIN TRANSGLYCOSYLASE F"/>
    <property type="match status" value="1"/>
</dbReference>
<gene>
    <name evidence="3" type="ordered locus">BMS_1716</name>
</gene>